<dbReference type="AlphaFoldDB" id="F8CIA8"/>
<evidence type="ECO:0000313" key="1">
    <source>
        <dbReference type="EMBL" id="AEI63767.1"/>
    </source>
</evidence>
<organism evidence="1 2">
    <name type="scientific">Myxococcus fulvus (strain ATCC BAA-855 / HW-1)</name>
    <dbReference type="NCBI Taxonomy" id="483219"/>
    <lineage>
        <taxon>Bacteria</taxon>
        <taxon>Pseudomonadati</taxon>
        <taxon>Myxococcota</taxon>
        <taxon>Myxococcia</taxon>
        <taxon>Myxococcales</taxon>
        <taxon>Cystobacterineae</taxon>
        <taxon>Myxococcaceae</taxon>
        <taxon>Myxococcus</taxon>
    </lineage>
</organism>
<dbReference type="KEGG" id="mfu:LILAB_09280"/>
<protein>
    <submittedName>
        <fullName evidence="1">Uncharacterized protein</fullName>
    </submittedName>
</protein>
<dbReference type="EMBL" id="CP002830">
    <property type="protein sequence ID" value="AEI63767.1"/>
    <property type="molecule type" value="Genomic_DNA"/>
</dbReference>
<dbReference type="HOGENOM" id="CLU_3155186_0_0_7"/>
<evidence type="ECO:0000313" key="2">
    <source>
        <dbReference type="Proteomes" id="UP000000488"/>
    </source>
</evidence>
<name>F8CIA8_MYXFH</name>
<accession>F8CIA8</accession>
<proteinExistence type="predicted"/>
<sequence length="48" mass="5116">MGNVEASLFVHDIWPAVRKAIGQLSNEHIADKAGDTPTLLCLGKQAAQ</sequence>
<gene>
    <name evidence="1" type="ordered locus">LILAB_09280</name>
</gene>
<reference evidence="1 2" key="1">
    <citation type="journal article" date="2011" name="J. Bacteriol.">
        <title>Genome sequence of the halotolerant marine bacterium Myxococcus fulvus HW-1.</title>
        <authorList>
            <person name="Li Z.F."/>
            <person name="Li X."/>
            <person name="Liu H."/>
            <person name="Liu X."/>
            <person name="Han K."/>
            <person name="Wu Z.H."/>
            <person name="Hu W."/>
            <person name="Li F.F."/>
            <person name="Li Y.Z."/>
        </authorList>
    </citation>
    <scope>NUCLEOTIDE SEQUENCE [LARGE SCALE GENOMIC DNA]</scope>
    <source>
        <strain evidence="2">ATCC BAA-855 / HW-1</strain>
    </source>
</reference>
<dbReference type="Proteomes" id="UP000000488">
    <property type="component" value="Chromosome"/>
</dbReference>